<dbReference type="RefSeq" id="WP_342803796.1">
    <property type="nucleotide sequence ID" value="NZ_JARESE010000012.1"/>
</dbReference>
<dbReference type="Proteomes" id="UP001216253">
    <property type="component" value="Unassembled WGS sequence"/>
</dbReference>
<proteinExistence type="predicted"/>
<evidence type="ECO:0000313" key="2">
    <source>
        <dbReference type="Proteomes" id="UP001216253"/>
    </source>
</evidence>
<dbReference type="EMBL" id="JARESE010000012">
    <property type="protein sequence ID" value="MDE8650971.1"/>
    <property type="molecule type" value="Genomic_DNA"/>
</dbReference>
<accession>A0ABT5WLR0</accession>
<reference evidence="1 2" key="1">
    <citation type="submission" date="2023-03" db="EMBL/GenBank/DDBJ databases">
        <title>NovoSphingobium album sp. nov. isolated from polycyclic aromatic hydrocarbons- and heavy-metal polluted soil.</title>
        <authorList>
            <person name="Liu Z."/>
            <person name="Wang K."/>
        </authorList>
    </citation>
    <scope>NUCLEOTIDE SEQUENCE [LARGE SCALE GENOMIC DNA]</scope>
    <source>
        <strain evidence="1 2">H3SJ31-1</strain>
    </source>
</reference>
<keyword evidence="2" id="KW-1185">Reference proteome</keyword>
<gene>
    <name evidence="1" type="ORF">PYV00_04460</name>
</gene>
<protein>
    <submittedName>
        <fullName evidence="1">DUF3800 domain-containing protein</fullName>
    </submittedName>
</protein>
<comment type="caution">
    <text evidence="1">The sequence shown here is derived from an EMBL/GenBank/DDBJ whole genome shotgun (WGS) entry which is preliminary data.</text>
</comment>
<name>A0ABT5WLR0_9SPHN</name>
<sequence length="156" mass="18042">MAFYFFMNQFHFGRHEPSVARVIDPNVRVDFVFDDRGEKRKILEAWDRYIAPHRDRFGAFPSFQNDMEFLPLQAADLIAWWVGKWAAMGCFRRGGPSPPGFPWSQKVEVPHVVNKVSELSIAHYLKSYIELNRCGPVRLFDRKKNKVVLLGALATG</sequence>
<evidence type="ECO:0000313" key="1">
    <source>
        <dbReference type="EMBL" id="MDE8650971.1"/>
    </source>
</evidence>
<dbReference type="InterPro" id="IPR024524">
    <property type="entry name" value="DUF3800"/>
</dbReference>
<organism evidence="1 2">
    <name type="scientific">Novosphingobium album</name>
    <name type="common">ex Liu et al. 2023</name>
    <dbReference type="NCBI Taxonomy" id="3031130"/>
    <lineage>
        <taxon>Bacteria</taxon>
        <taxon>Pseudomonadati</taxon>
        <taxon>Pseudomonadota</taxon>
        <taxon>Alphaproteobacteria</taxon>
        <taxon>Sphingomonadales</taxon>
        <taxon>Sphingomonadaceae</taxon>
        <taxon>Novosphingobium</taxon>
    </lineage>
</organism>
<dbReference type="Pfam" id="PF12686">
    <property type="entry name" value="DUF3800"/>
    <property type="match status" value="1"/>
</dbReference>